<dbReference type="AlphaFoldDB" id="C8WH57"/>
<dbReference type="InterPro" id="IPR018649">
    <property type="entry name" value="SHOCT"/>
</dbReference>
<dbReference type="STRING" id="479437.Elen_1480"/>
<protein>
    <recommendedName>
        <fullName evidence="1">SHOCT domain-containing protein</fullName>
    </recommendedName>
</protein>
<dbReference type="HOGENOM" id="CLU_929794_0_0_11"/>
<name>C8WH57_EGGLE</name>
<sequence length="283" mass="31288">MAASKIQLLPGEKILLRGSCVRHGFWDAYTDELVLTNMAFVHISRGLFGNYKDTVRYPFDSVSQIVVGEASNGEKQLEVYHPGGQDDFAFQSGNKRVMKVWELAINDQMSDSGSSYDSAYYSDLPDLAEKEKDNEQTERVDENGVDASFVGNVAKSVLSSGDLSMNGVMRGVKRTAKKQAFSKAATGIIGGLGVGGGDLLSGSDMRASMGFQQRMEQAKMERRVLNDIQGEPEEPDSSTSSMTKGTMFMQEQLELLKKLKELLDMGALTQEEFDKKKRQIMEM</sequence>
<proteinExistence type="predicted"/>
<dbReference type="EMBL" id="CP001726">
    <property type="protein sequence ID" value="ACV55448.1"/>
    <property type="molecule type" value="Genomic_DNA"/>
</dbReference>
<organism evidence="2 3">
    <name type="scientific">Eggerthella lenta (strain ATCC 25559 / DSM 2243 / CCUG 17323 / JCM 9979 / KCTC 3265 / NCTC 11813 / VPI 0255 / 1899 B)</name>
    <name type="common">Eubacterium lentum</name>
    <dbReference type="NCBI Taxonomy" id="479437"/>
    <lineage>
        <taxon>Bacteria</taxon>
        <taxon>Bacillati</taxon>
        <taxon>Actinomycetota</taxon>
        <taxon>Coriobacteriia</taxon>
        <taxon>Eggerthellales</taxon>
        <taxon>Eggerthellaceae</taxon>
        <taxon>Eggerthella</taxon>
    </lineage>
</organism>
<keyword evidence="3" id="KW-1185">Reference proteome</keyword>
<evidence type="ECO:0000313" key="3">
    <source>
        <dbReference type="Proteomes" id="UP000001377"/>
    </source>
</evidence>
<dbReference type="PaxDb" id="479437-Elen_1480"/>
<reference evidence="2 3" key="1">
    <citation type="journal article" date="2009" name="Stand. Genomic Sci.">
        <title>Complete genome sequence of Eggerthella lenta type strain (IPP VPI 0255).</title>
        <authorList>
            <person name="Saunders E."/>
            <person name="Pukall R."/>
            <person name="Abt B."/>
            <person name="Lapidus A."/>
            <person name="Glavina Del Rio T."/>
            <person name="Copeland A."/>
            <person name="Tice H."/>
            <person name="Cheng J.F."/>
            <person name="Lucas S."/>
            <person name="Chen F."/>
            <person name="Nolan M."/>
            <person name="Bruce D."/>
            <person name="Goodwin L."/>
            <person name="Pitluck S."/>
            <person name="Ivanova N."/>
            <person name="Mavromatis K."/>
            <person name="Ovchinnikova G."/>
            <person name="Pati A."/>
            <person name="Chen A."/>
            <person name="Palaniappan K."/>
            <person name="Land M."/>
            <person name="Hauser L."/>
            <person name="Chang Y.J."/>
            <person name="Jeffries C.D."/>
            <person name="Chain P."/>
            <person name="Meincke L."/>
            <person name="Sims D."/>
            <person name="Brettin T."/>
            <person name="Detter J.C."/>
            <person name="Goker M."/>
            <person name="Bristow J."/>
            <person name="Eisen J.A."/>
            <person name="Markowitz V."/>
            <person name="Hugenholtz P."/>
            <person name="Kyrpides N.C."/>
            <person name="Klenk H.P."/>
            <person name="Han C."/>
        </authorList>
    </citation>
    <scope>NUCLEOTIDE SEQUENCE [LARGE SCALE GENOMIC DNA]</scope>
    <source>
        <strain evidence="3">ATCC 25559 / DSM 2243 / CCUG 17323 / JCM 9979 / KCTC 3265 / NCTC 11813 / VPI 0255 / 1899 B</strain>
    </source>
</reference>
<dbReference type="KEGG" id="ele:Elen_1480"/>
<dbReference type="eggNOG" id="ENOG50342HN">
    <property type="taxonomic scope" value="Bacteria"/>
</dbReference>
<feature type="domain" description="SHOCT" evidence="1">
    <location>
        <begin position="256"/>
        <end position="281"/>
    </location>
</feature>
<dbReference type="Pfam" id="PF09851">
    <property type="entry name" value="SHOCT"/>
    <property type="match status" value="1"/>
</dbReference>
<dbReference type="Proteomes" id="UP000001377">
    <property type="component" value="Chromosome"/>
</dbReference>
<accession>C8WH57</accession>
<evidence type="ECO:0000259" key="1">
    <source>
        <dbReference type="Pfam" id="PF09851"/>
    </source>
</evidence>
<evidence type="ECO:0000313" key="2">
    <source>
        <dbReference type="EMBL" id="ACV55448.1"/>
    </source>
</evidence>
<gene>
    <name evidence="2" type="ordered locus">Elen_1480</name>
</gene>